<feature type="binding site" evidence="7">
    <location>
        <position position="213"/>
    </location>
    <ligand>
        <name>substrate</name>
    </ligand>
</feature>
<dbReference type="HAMAP" id="MF_01057">
    <property type="entry name" value="tRNA_methyltr_TrmB"/>
    <property type="match status" value="1"/>
</dbReference>
<evidence type="ECO:0000313" key="10">
    <source>
        <dbReference type="Proteomes" id="UP001205867"/>
    </source>
</evidence>
<dbReference type="Gene3D" id="3.40.50.150">
    <property type="entry name" value="Vaccinia Virus protein VP39"/>
    <property type="match status" value="1"/>
</dbReference>
<dbReference type="GO" id="GO:0043527">
    <property type="term" value="C:tRNA methyltransferase complex"/>
    <property type="evidence" value="ECO:0007669"/>
    <property type="project" value="TreeGrafter"/>
</dbReference>
<evidence type="ECO:0000256" key="3">
    <source>
        <dbReference type="ARBA" id="ARBA00022603"/>
    </source>
</evidence>
<proteinExistence type="inferred from homology"/>
<feature type="region of interest" description="Disordered" evidence="8">
    <location>
        <begin position="285"/>
        <end position="305"/>
    </location>
</feature>
<dbReference type="GO" id="GO:0008176">
    <property type="term" value="F:tRNA (guanine(46)-N7)-methyltransferase activity"/>
    <property type="evidence" value="ECO:0007669"/>
    <property type="project" value="UniProtKB-UniRule"/>
</dbReference>
<evidence type="ECO:0000313" key="9">
    <source>
        <dbReference type="EMBL" id="MCV7630046.1"/>
    </source>
</evidence>
<comment type="pathway">
    <text evidence="7">tRNA modification; N(7)-methylguanine-tRNA biosynthesis.</text>
</comment>
<dbReference type="EMBL" id="JALXKZ020000057">
    <property type="protein sequence ID" value="MCV7630046.1"/>
    <property type="molecule type" value="Genomic_DNA"/>
</dbReference>
<feature type="region of interest" description="Disordered" evidence="8">
    <location>
        <begin position="236"/>
        <end position="265"/>
    </location>
</feature>
<feature type="binding site" evidence="7">
    <location>
        <position position="102"/>
    </location>
    <ligand>
        <name>S-adenosyl-L-methionine</name>
        <dbReference type="ChEBI" id="CHEBI:59789"/>
    </ligand>
</feature>
<protein>
    <recommendedName>
        <fullName evidence="7">tRNA (guanine-N(7)-)-methyltransferase</fullName>
        <ecNumber evidence="7">2.1.1.33</ecNumber>
    </recommendedName>
    <alternativeName>
        <fullName evidence="7">tRNA (guanine(46)-N(7))-methyltransferase</fullName>
    </alternativeName>
    <alternativeName>
        <fullName evidence="7">tRNA(m7G46)-methyltransferase</fullName>
    </alternativeName>
</protein>
<dbReference type="RefSeq" id="WP_144818521.1">
    <property type="nucleotide sequence ID" value="NZ_VDOB01000002.1"/>
</dbReference>
<comment type="caution">
    <text evidence="7">Lacks conserved residue(s) required for the propagation of feature annotation.</text>
</comment>
<dbReference type="InterPro" id="IPR055361">
    <property type="entry name" value="tRNA_methyltr_TrmB_bact"/>
</dbReference>
<dbReference type="InterPro" id="IPR029063">
    <property type="entry name" value="SAM-dependent_MTases_sf"/>
</dbReference>
<comment type="catalytic activity">
    <reaction evidence="1 7">
        <text>guanosine(46) in tRNA + S-adenosyl-L-methionine = N(7)-methylguanosine(46) in tRNA + S-adenosyl-L-homocysteine</text>
        <dbReference type="Rhea" id="RHEA:42708"/>
        <dbReference type="Rhea" id="RHEA-COMP:10188"/>
        <dbReference type="Rhea" id="RHEA-COMP:10189"/>
        <dbReference type="ChEBI" id="CHEBI:57856"/>
        <dbReference type="ChEBI" id="CHEBI:59789"/>
        <dbReference type="ChEBI" id="CHEBI:74269"/>
        <dbReference type="ChEBI" id="CHEBI:74480"/>
        <dbReference type="EC" id="2.1.1.33"/>
    </reaction>
</comment>
<dbReference type="InterPro" id="IPR003358">
    <property type="entry name" value="tRNA_(Gua-N-7)_MeTrfase_Trmb"/>
</dbReference>
<feature type="compositionally biased region" description="Pro residues" evidence="8">
    <location>
        <begin position="11"/>
        <end position="22"/>
    </location>
</feature>
<keyword evidence="4 7" id="KW-0808">Transferase</keyword>
<feature type="region of interest" description="Disordered" evidence="8">
    <location>
        <begin position="1"/>
        <end position="40"/>
    </location>
</feature>
<feature type="compositionally biased region" description="Basic and acidic residues" evidence="8">
    <location>
        <begin position="23"/>
        <end position="40"/>
    </location>
</feature>
<dbReference type="CDD" id="cd02440">
    <property type="entry name" value="AdoMet_MTases"/>
    <property type="match status" value="1"/>
</dbReference>
<comment type="similarity">
    <text evidence="7">Belongs to the class I-like SAM-binding methyltransferase superfamily. TrmB family.</text>
</comment>
<accession>A0AAP3AJ39</accession>
<dbReference type="Pfam" id="PF02390">
    <property type="entry name" value="Methyltransf_4"/>
    <property type="match status" value="1"/>
</dbReference>
<organism evidence="9 10">
    <name type="scientific">Micrococcus luteus</name>
    <name type="common">Micrococcus lysodeikticus</name>
    <dbReference type="NCBI Taxonomy" id="1270"/>
    <lineage>
        <taxon>Bacteria</taxon>
        <taxon>Bacillati</taxon>
        <taxon>Actinomycetota</taxon>
        <taxon>Actinomycetes</taxon>
        <taxon>Micrococcales</taxon>
        <taxon>Micrococcaceae</taxon>
        <taxon>Micrococcus</taxon>
    </lineage>
</organism>
<evidence type="ECO:0000256" key="8">
    <source>
        <dbReference type="SAM" id="MobiDB-lite"/>
    </source>
</evidence>
<sequence>MTEHLPRPRPDAPGPDAVPPPAERVHAHDHNRDKDPALVRREPVSFVRRGARLNAGRQAVWDRQAERVLVDVPRGRGATSVDAQARLDWAGVFGREAPLLVDIGSGLGESTAQAAADRPDWNVLAVEVYVPGLAALMTRVEQQGLENVRAVEANAPELLDALLTPGSVSEVWVFFPDPWHKKRHHKRRLVSPAFADRVARVLAPGGVLRLATDWSGYAVQMREVLEAHPKFENLFPGRAAGEDSPLTRVRREGRETEVGAQPLPAGWERAAEEERPLRAGLGEARAGAAAADPVDHEGGWAPRFEGRPITSFEAKSQRAGRLVFDLAYRRR</sequence>
<dbReference type="PANTHER" id="PTHR23417:SF14">
    <property type="entry name" value="PENTACOTRIPEPTIDE-REPEAT REGION OF PRORP DOMAIN-CONTAINING PROTEIN"/>
    <property type="match status" value="1"/>
</dbReference>
<evidence type="ECO:0000256" key="5">
    <source>
        <dbReference type="ARBA" id="ARBA00022691"/>
    </source>
</evidence>
<dbReference type="NCBIfam" id="TIGR00091">
    <property type="entry name" value="tRNA (guanosine(46)-N7)-methyltransferase TrmB"/>
    <property type="match status" value="1"/>
</dbReference>
<keyword evidence="5 7" id="KW-0949">S-adenosyl-L-methionine</keyword>
<keyword evidence="6 7" id="KW-0819">tRNA processing</keyword>
<evidence type="ECO:0000256" key="2">
    <source>
        <dbReference type="ARBA" id="ARBA00003015"/>
    </source>
</evidence>
<name>A0AAP3AJ39_MICLU</name>
<feature type="compositionally biased region" description="Basic and acidic residues" evidence="8">
    <location>
        <begin position="1"/>
        <end position="10"/>
    </location>
</feature>
<dbReference type="AlphaFoldDB" id="A0AAP3AJ39"/>
<evidence type="ECO:0000256" key="6">
    <source>
        <dbReference type="ARBA" id="ARBA00022694"/>
    </source>
</evidence>
<evidence type="ECO:0000256" key="1">
    <source>
        <dbReference type="ARBA" id="ARBA00000142"/>
    </source>
</evidence>
<comment type="function">
    <text evidence="2 7">Catalyzes the formation of N(7)-methylguanine at position 46 (m7G46) in tRNA.</text>
</comment>
<evidence type="ECO:0000256" key="4">
    <source>
        <dbReference type="ARBA" id="ARBA00022679"/>
    </source>
</evidence>
<feature type="binding site" evidence="7">
    <location>
        <begin position="310"/>
        <end position="313"/>
    </location>
    <ligand>
        <name>substrate</name>
    </ligand>
</feature>
<feature type="binding site" evidence="7">
    <location>
        <position position="177"/>
    </location>
    <ligand>
        <name>S-adenosyl-L-methionine</name>
        <dbReference type="ChEBI" id="CHEBI:59789"/>
    </ligand>
</feature>
<feature type="binding site" evidence="7">
    <location>
        <position position="181"/>
    </location>
    <ligand>
        <name>substrate</name>
    </ligand>
</feature>
<keyword evidence="3 7" id="KW-0489">Methyltransferase</keyword>
<comment type="caution">
    <text evidence="9">The sequence shown here is derived from an EMBL/GenBank/DDBJ whole genome shotgun (WGS) entry which is preliminary data.</text>
</comment>
<dbReference type="EC" id="2.1.1.33" evidence="7"/>
<dbReference type="PANTHER" id="PTHR23417">
    <property type="entry name" value="3-DEOXY-D-MANNO-OCTULOSONIC-ACID TRANSFERASE/TRNA GUANINE-N 7 - -METHYLTRANSFERASE"/>
    <property type="match status" value="1"/>
</dbReference>
<dbReference type="Proteomes" id="UP001205867">
    <property type="component" value="Unassembled WGS sequence"/>
</dbReference>
<gene>
    <name evidence="7 9" type="primary">trmB</name>
    <name evidence="9" type="ORF">M3A82_011980</name>
</gene>
<dbReference type="PROSITE" id="PS51625">
    <property type="entry name" value="SAM_MT_TRMB"/>
    <property type="match status" value="1"/>
</dbReference>
<feature type="binding site" evidence="7">
    <location>
        <position position="154"/>
    </location>
    <ligand>
        <name>S-adenosyl-L-methionine</name>
        <dbReference type="ChEBI" id="CHEBI:59789"/>
    </ligand>
</feature>
<feature type="binding site" evidence="7">
    <location>
        <position position="127"/>
    </location>
    <ligand>
        <name>S-adenosyl-L-methionine</name>
        <dbReference type="ChEBI" id="CHEBI:59789"/>
    </ligand>
</feature>
<reference evidence="9" key="1">
    <citation type="submission" date="2023-06" db="EMBL/GenBank/DDBJ databases">
        <title>lsaBGC provides a comprehensive framework for evolutionary analysis of biosynthetic gene clusters within focal taxa.</title>
        <authorList>
            <person name="Salamzade R."/>
            <person name="Sandstrom S."/>
            <person name="Kalan L.R."/>
        </authorList>
    </citation>
    <scope>NUCLEOTIDE SEQUENCE</scope>
    <source>
        <strain evidence="9">P3-SID899</strain>
    </source>
</reference>
<evidence type="ECO:0000256" key="7">
    <source>
        <dbReference type="HAMAP-Rule" id="MF_01057"/>
    </source>
</evidence>
<dbReference type="SUPFAM" id="SSF53335">
    <property type="entry name" value="S-adenosyl-L-methionine-dependent methyltransferases"/>
    <property type="match status" value="1"/>
</dbReference>